<name>A0A1S0TW28_LOALO</name>
<accession>A0A1S0TW28</accession>
<evidence type="ECO:0000313" key="1">
    <source>
        <dbReference type="EMBL" id="EFO20388.1"/>
    </source>
</evidence>
<dbReference type="GeneID" id="9945527"/>
<dbReference type="RefSeq" id="XP_003143682.1">
    <property type="nucleotide sequence ID" value="XM_003143634.1"/>
</dbReference>
<sequence>MAYLMAVVPRKQSIRQEQCQDELVLVEDAEIGTLRNGCISSLKKGRKPVSSCAHLYSTLKMSQIAVAATNMTRYPIDKGLARWSSSDKHH</sequence>
<dbReference type="AlphaFoldDB" id="A0A1S0TW28"/>
<dbReference type="KEGG" id="loa:LOAG_08102"/>
<dbReference type="EMBL" id="JH712108">
    <property type="protein sequence ID" value="EFO20388.1"/>
    <property type="molecule type" value="Genomic_DNA"/>
</dbReference>
<organism evidence="1">
    <name type="scientific">Loa loa</name>
    <name type="common">Eye worm</name>
    <name type="synonym">Filaria loa</name>
    <dbReference type="NCBI Taxonomy" id="7209"/>
    <lineage>
        <taxon>Eukaryota</taxon>
        <taxon>Metazoa</taxon>
        <taxon>Ecdysozoa</taxon>
        <taxon>Nematoda</taxon>
        <taxon>Chromadorea</taxon>
        <taxon>Rhabditida</taxon>
        <taxon>Spirurina</taxon>
        <taxon>Spiruromorpha</taxon>
        <taxon>Filarioidea</taxon>
        <taxon>Onchocercidae</taxon>
        <taxon>Loa</taxon>
    </lineage>
</organism>
<gene>
    <name evidence="1" type="ORF">LOAG_08102</name>
</gene>
<reference evidence="1" key="1">
    <citation type="submission" date="2012-04" db="EMBL/GenBank/DDBJ databases">
        <title>The Genome Sequence of Loa loa.</title>
        <authorList>
            <consortium name="The Broad Institute Genome Sequencing Platform"/>
            <consortium name="Broad Institute Genome Sequencing Center for Infectious Disease"/>
            <person name="Nutman T.B."/>
            <person name="Fink D.L."/>
            <person name="Russ C."/>
            <person name="Young S."/>
            <person name="Zeng Q."/>
            <person name="Gargeya S."/>
            <person name="Alvarado L."/>
            <person name="Berlin A."/>
            <person name="Chapman S.B."/>
            <person name="Chen Z."/>
            <person name="Freedman E."/>
            <person name="Gellesch M."/>
            <person name="Goldberg J."/>
            <person name="Griggs A."/>
            <person name="Gujja S."/>
            <person name="Heilman E.R."/>
            <person name="Heiman D."/>
            <person name="Howarth C."/>
            <person name="Mehta T."/>
            <person name="Neiman D."/>
            <person name="Pearson M."/>
            <person name="Roberts A."/>
            <person name="Saif S."/>
            <person name="Shea T."/>
            <person name="Shenoy N."/>
            <person name="Sisk P."/>
            <person name="Stolte C."/>
            <person name="Sykes S."/>
            <person name="White J."/>
            <person name="Yandava C."/>
            <person name="Haas B."/>
            <person name="Henn M.R."/>
            <person name="Nusbaum C."/>
            <person name="Birren B."/>
        </authorList>
    </citation>
    <scope>NUCLEOTIDE SEQUENCE [LARGE SCALE GENOMIC DNA]</scope>
</reference>
<protein>
    <submittedName>
        <fullName evidence="1">Uncharacterized protein</fullName>
    </submittedName>
</protein>
<dbReference type="InParanoid" id="A0A1S0TW28"/>
<dbReference type="CTD" id="9945527"/>
<proteinExistence type="predicted"/>